<dbReference type="PANTHER" id="PTHR33734:SF22">
    <property type="entry name" value="MEMBRANE-BOUND LYTIC MUREIN TRANSGLYCOSYLASE D"/>
    <property type="match status" value="1"/>
</dbReference>
<dbReference type="Gene3D" id="3.10.350.10">
    <property type="entry name" value="LysM domain"/>
    <property type="match status" value="1"/>
</dbReference>
<dbReference type="GO" id="GO:0008932">
    <property type="term" value="F:lytic endotransglycosylase activity"/>
    <property type="evidence" value="ECO:0007669"/>
    <property type="project" value="TreeGrafter"/>
</dbReference>
<evidence type="ECO:0000313" key="2">
    <source>
        <dbReference type="EMBL" id="SFR14463.1"/>
    </source>
</evidence>
<dbReference type="Proteomes" id="UP000199584">
    <property type="component" value="Unassembled WGS sequence"/>
</dbReference>
<accession>A0A1I6E9M5</accession>
<dbReference type="InterPro" id="IPR036779">
    <property type="entry name" value="LysM_dom_sf"/>
</dbReference>
<feature type="domain" description="LysM" evidence="1">
    <location>
        <begin position="2"/>
        <end position="46"/>
    </location>
</feature>
<dbReference type="AlphaFoldDB" id="A0A1I6E9M5"/>
<sequence length="363" mass="41378">MFTYTVKPGDTLAEIAARFGTTVQQLVAVNNIANPNYIRVGQKLMIPTGVVTPGQPGEGAYDTRIVDGLRYELRTDRRRYRRGDRVLITFRKCNISGRNINLYYSTGQRFDIVALRNGREVWRWSDDQFFTQVESRVVLQPGECQTFNATWDLRNKQGNYVAFDDFTLRAFNMARELRNFSVDTVIQVVRPGEMPPPPAQVPCPKTNMLRDPGIEQWADRYTPIVWSGTNVFRTRAAHSGNYAAELGADPDRNATLSQRLYAEPGRIYQITFWGMEHVRPGRTGNFILEVEILVYNSAGRYIGRVDPTFSPRSLPNTTYQEYSFSTGVLPRGTDQVELRFVFRPGTGNDNSVRIDDVVMTCVR</sequence>
<name>A0A1I6E9M5_9FIRM</name>
<dbReference type="RefSeq" id="WP_245779819.1">
    <property type="nucleotide sequence ID" value="NZ_FOYM01000031.1"/>
</dbReference>
<dbReference type="InterPro" id="IPR038144">
    <property type="entry name" value="IPI"/>
</dbReference>
<gene>
    <name evidence="2" type="ORF">SAMN05660706_13136</name>
</gene>
<dbReference type="EMBL" id="FOYM01000031">
    <property type="protein sequence ID" value="SFR14463.1"/>
    <property type="molecule type" value="Genomic_DNA"/>
</dbReference>
<dbReference type="PROSITE" id="PS51782">
    <property type="entry name" value="LYSM"/>
    <property type="match status" value="1"/>
</dbReference>
<organism evidence="2 3">
    <name type="scientific">Desulfoscipio geothermicus DSM 3669</name>
    <dbReference type="NCBI Taxonomy" id="1121426"/>
    <lineage>
        <taxon>Bacteria</taxon>
        <taxon>Bacillati</taxon>
        <taxon>Bacillota</taxon>
        <taxon>Clostridia</taxon>
        <taxon>Eubacteriales</taxon>
        <taxon>Desulfallaceae</taxon>
        <taxon>Desulfoscipio</taxon>
    </lineage>
</organism>
<dbReference type="Pfam" id="PF01476">
    <property type="entry name" value="LysM"/>
    <property type="match status" value="1"/>
</dbReference>
<keyword evidence="3" id="KW-1185">Reference proteome</keyword>
<reference evidence="3" key="1">
    <citation type="submission" date="2016-10" db="EMBL/GenBank/DDBJ databases">
        <authorList>
            <person name="Varghese N."/>
            <person name="Submissions S."/>
        </authorList>
    </citation>
    <scope>NUCLEOTIDE SEQUENCE [LARGE SCALE GENOMIC DNA]</scope>
    <source>
        <strain evidence="3">DSM 3669</strain>
    </source>
</reference>
<dbReference type="SMART" id="SM00257">
    <property type="entry name" value="LysM"/>
    <property type="match status" value="1"/>
</dbReference>
<evidence type="ECO:0000259" key="1">
    <source>
        <dbReference type="PROSITE" id="PS51782"/>
    </source>
</evidence>
<dbReference type="Gene3D" id="2.60.40.2360">
    <property type="entry name" value="Intracellular proteinase inhibitor BsuPI"/>
    <property type="match status" value="1"/>
</dbReference>
<dbReference type="InterPro" id="IPR020481">
    <property type="entry name" value="Intracell_prot_inh_BsuPI"/>
</dbReference>
<dbReference type="InterPro" id="IPR018392">
    <property type="entry name" value="LysM"/>
</dbReference>
<dbReference type="STRING" id="39060.SAMN05660706_13136"/>
<protein>
    <submittedName>
        <fullName evidence="2">LysM domain-containing protein</fullName>
    </submittedName>
</protein>
<dbReference type="PANTHER" id="PTHR33734">
    <property type="entry name" value="LYSM DOMAIN-CONTAINING GPI-ANCHORED PROTEIN 2"/>
    <property type="match status" value="1"/>
</dbReference>
<proteinExistence type="predicted"/>
<evidence type="ECO:0000313" key="3">
    <source>
        <dbReference type="Proteomes" id="UP000199584"/>
    </source>
</evidence>
<dbReference type="Pfam" id="PF12690">
    <property type="entry name" value="BsuPI"/>
    <property type="match status" value="1"/>
</dbReference>
<dbReference type="CDD" id="cd00118">
    <property type="entry name" value="LysM"/>
    <property type="match status" value="1"/>
</dbReference>
<dbReference type="Gene3D" id="2.60.120.260">
    <property type="entry name" value="Galactose-binding domain-like"/>
    <property type="match status" value="1"/>
</dbReference>
<dbReference type="SUPFAM" id="SSF54106">
    <property type="entry name" value="LysM domain"/>
    <property type="match status" value="1"/>
</dbReference>